<comment type="caution">
    <text evidence="1">The sequence shown here is derived from an EMBL/GenBank/DDBJ whole genome shotgun (WGS) entry which is preliminary data.</text>
</comment>
<reference evidence="1" key="1">
    <citation type="submission" date="2019-04" db="EMBL/GenBank/DDBJ databases">
        <title>Evolution of Biomass-Degrading Anaerobic Consortia Revealed by Metagenomics.</title>
        <authorList>
            <person name="Peng X."/>
        </authorList>
    </citation>
    <scope>NUCLEOTIDE SEQUENCE</scope>
    <source>
        <strain evidence="1">SIG141</strain>
    </source>
</reference>
<protein>
    <submittedName>
        <fullName evidence="1">Uncharacterized protein</fullName>
    </submittedName>
</protein>
<dbReference type="Proteomes" id="UP000763088">
    <property type="component" value="Unassembled WGS sequence"/>
</dbReference>
<proteinExistence type="predicted"/>
<organism evidence="1 2">
    <name type="scientific">Xylanibacter ruminicola</name>
    <name type="common">Prevotella ruminicola</name>
    <dbReference type="NCBI Taxonomy" id="839"/>
    <lineage>
        <taxon>Bacteria</taxon>
        <taxon>Pseudomonadati</taxon>
        <taxon>Bacteroidota</taxon>
        <taxon>Bacteroidia</taxon>
        <taxon>Bacteroidales</taxon>
        <taxon>Prevotellaceae</taxon>
        <taxon>Xylanibacter</taxon>
    </lineage>
</organism>
<gene>
    <name evidence="1" type="ORF">E7102_02740</name>
</gene>
<dbReference type="EMBL" id="SUYD01000002">
    <property type="protein sequence ID" value="MBE6265381.1"/>
    <property type="molecule type" value="Genomic_DNA"/>
</dbReference>
<sequence>MKYNDIMPECFIDTTLVGSLLDANVSHKHSCNEVAREMEKGKYKDAFAVGIIDNDKRKLPYIEGFDTIGQTDNLTFLKHKDKHQYVIKVGKEHEAMETFIKANIEAIGMKMEDFDLPSDISKLIEQTKDSVSTQKDPRILKLCKTIRQSPEVAKLQDVLKYLSTNKYSADLETIKKMISR</sequence>
<evidence type="ECO:0000313" key="2">
    <source>
        <dbReference type="Proteomes" id="UP000763088"/>
    </source>
</evidence>
<dbReference type="AlphaFoldDB" id="A0A928BR94"/>
<accession>A0A928BR94</accession>
<name>A0A928BR94_XYLRU</name>
<evidence type="ECO:0000313" key="1">
    <source>
        <dbReference type="EMBL" id="MBE6265381.1"/>
    </source>
</evidence>